<dbReference type="EMBL" id="JH725153">
    <property type="protein sequence ID" value="EJP68927.1"/>
    <property type="molecule type" value="Genomic_DNA"/>
</dbReference>
<evidence type="ECO:0000313" key="3">
    <source>
        <dbReference type="EMBL" id="EJP68927.1"/>
    </source>
</evidence>
<dbReference type="RefSeq" id="XP_008595281.1">
    <property type="nucleotide sequence ID" value="XM_008597059.1"/>
</dbReference>
<evidence type="ECO:0008006" key="5">
    <source>
        <dbReference type="Google" id="ProtNLM"/>
    </source>
</evidence>
<keyword evidence="2" id="KW-0732">Signal</keyword>
<feature type="chain" id="PRO_5003781942" description="Secreted protein" evidence="2">
    <location>
        <begin position="18"/>
        <end position="255"/>
    </location>
</feature>
<dbReference type="InParanoid" id="J4UT39"/>
<dbReference type="AlphaFoldDB" id="J4UT39"/>
<evidence type="ECO:0000256" key="2">
    <source>
        <dbReference type="SAM" id="SignalP"/>
    </source>
</evidence>
<feature type="region of interest" description="Disordered" evidence="1">
    <location>
        <begin position="232"/>
        <end position="255"/>
    </location>
</feature>
<dbReference type="HOGENOM" id="CLU_1089840_0_0_1"/>
<reference evidence="3 4" key="1">
    <citation type="journal article" date="2012" name="Sci. Rep.">
        <title>Genomic perspectives on the evolution of fungal entomopathogenicity in Beauveria bassiana.</title>
        <authorList>
            <person name="Xiao G."/>
            <person name="Ying S.H."/>
            <person name="Zheng P."/>
            <person name="Wang Z.L."/>
            <person name="Zhang S."/>
            <person name="Xie X.Q."/>
            <person name="Shang Y."/>
            <person name="St Leger R.J."/>
            <person name="Zhao G.P."/>
            <person name="Wang C."/>
            <person name="Feng M.G."/>
        </authorList>
    </citation>
    <scope>NUCLEOTIDE SEQUENCE [LARGE SCALE GENOMIC DNA]</scope>
    <source>
        <strain evidence="3 4">ARSEF 2860</strain>
    </source>
</reference>
<feature type="compositionally biased region" description="Polar residues" evidence="1">
    <location>
        <begin position="232"/>
        <end position="242"/>
    </location>
</feature>
<evidence type="ECO:0000313" key="4">
    <source>
        <dbReference type="Proteomes" id="UP000002762"/>
    </source>
</evidence>
<feature type="compositionally biased region" description="Basic and acidic residues" evidence="1">
    <location>
        <begin position="144"/>
        <end position="153"/>
    </location>
</feature>
<feature type="compositionally biased region" description="Low complexity" evidence="1">
    <location>
        <begin position="117"/>
        <end position="134"/>
    </location>
</feature>
<feature type="region of interest" description="Disordered" evidence="1">
    <location>
        <begin position="108"/>
        <end position="153"/>
    </location>
</feature>
<keyword evidence="4" id="KW-1185">Reference proteome</keyword>
<protein>
    <recommendedName>
        <fullName evidence="5">Secreted protein</fullName>
    </recommendedName>
</protein>
<accession>J4UT39</accession>
<organism evidence="3 4">
    <name type="scientific">Beauveria bassiana (strain ARSEF 2860)</name>
    <name type="common">White muscardine disease fungus</name>
    <name type="synonym">Tritirachium shiotae</name>
    <dbReference type="NCBI Taxonomy" id="655819"/>
    <lineage>
        <taxon>Eukaryota</taxon>
        <taxon>Fungi</taxon>
        <taxon>Dikarya</taxon>
        <taxon>Ascomycota</taxon>
        <taxon>Pezizomycotina</taxon>
        <taxon>Sordariomycetes</taxon>
        <taxon>Hypocreomycetidae</taxon>
        <taxon>Hypocreales</taxon>
        <taxon>Cordycipitaceae</taxon>
        <taxon>Beauveria</taxon>
    </lineage>
</organism>
<sequence length="255" mass="27529">MVHSAIILALFALAVHGAPRGNREHDGAHRVIWVPVPADTTVAAPTNTATSPTRANGCVAELYSVGREDDKMAMLVQGARSTKPDQAAVVQFASTTISRPSKVTSVATRTVSSNKLSPTGTSTTTMTTAVTMPGKRPSDTPSRGPDDGVETKTRRSVFYVDKWGAHGANFTVPLYNYEPVAQTPFSLVNARSASLEGNYLRRMRLNGVVVWEPSDDRPSEDSLTVTLSHSMRRLQSSRNMPNHSGRELASIHMLS</sequence>
<dbReference type="Proteomes" id="UP000002762">
    <property type="component" value="Unassembled WGS sequence"/>
</dbReference>
<feature type="signal peptide" evidence="2">
    <location>
        <begin position="1"/>
        <end position="17"/>
    </location>
</feature>
<dbReference type="OrthoDB" id="10363680at2759"/>
<name>J4UT39_BEAB2</name>
<dbReference type="GeneID" id="19884974"/>
<gene>
    <name evidence="3" type="ORF">BBA_01962</name>
</gene>
<evidence type="ECO:0000256" key="1">
    <source>
        <dbReference type="SAM" id="MobiDB-lite"/>
    </source>
</evidence>
<proteinExistence type="predicted"/>